<feature type="region of interest" description="Disordered" evidence="10">
    <location>
        <begin position="1"/>
        <end position="36"/>
    </location>
</feature>
<dbReference type="GO" id="GO:0015459">
    <property type="term" value="F:potassium channel regulator activity"/>
    <property type="evidence" value="ECO:0007669"/>
    <property type="project" value="TreeGrafter"/>
</dbReference>
<reference evidence="12" key="1">
    <citation type="submission" date="2021-02" db="EMBL/GenBank/DDBJ databases">
        <authorList>
            <person name="Steward A R."/>
        </authorList>
    </citation>
    <scope>NUCLEOTIDE SEQUENCE</scope>
</reference>
<name>A0A821LKW6_9NEOP</name>
<comment type="subcellular location">
    <subcellularLocation>
        <location evidence="1">Cytoplasm</location>
    </subcellularLocation>
</comment>
<feature type="domain" description="NADP-dependent oxidoreductase" evidence="11">
    <location>
        <begin position="125"/>
        <end position="428"/>
    </location>
</feature>
<evidence type="ECO:0000256" key="2">
    <source>
        <dbReference type="ARBA" id="ARBA00006515"/>
    </source>
</evidence>
<keyword evidence="8" id="KW-0560">Oxidoreductase</keyword>
<protein>
    <recommendedName>
        <fullName evidence="11">NADP-dependent oxidoreductase domain-containing protein</fullName>
    </recommendedName>
</protein>
<keyword evidence="5" id="KW-0633">Potassium transport</keyword>
<evidence type="ECO:0000256" key="3">
    <source>
        <dbReference type="ARBA" id="ARBA00022448"/>
    </source>
</evidence>
<dbReference type="OrthoDB" id="1720422at2759"/>
<dbReference type="InterPro" id="IPR023210">
    <property type="entry name" value="NADP_OxRdtase_dom"/>
</dbReference>
<dbReference type="PANTHER" id="PTHR43150:SF2">
    <property type="entry name" value="HYPERKINETIC, ISOFORM M"/>
    <property type="match status" value="1"/>
</dbReference>
<keyword evidence="13" id="KW-1185">Reference proteome</keyword>
<dbReference type="PRINTS" id="PR01577">
    <property type="entry name" value="KCNABCHANNEL"/>
</dbReference>
<dbReference type="PANTHER" id="PTHR43150">
    <property type="entry name" value="HYPERKINETIC, ISOFORM M"/>
    <property type="match status" value="1"/>
</dbReference>
<dbReference type="GO" id="GO:0008076">
    <property type="term" value="C:voltage-gated potassium channel complex"/>
    <property type="evidence" value="ECO:0007669"/>
    <property type="project" value="TreeGrafter"/>
</dbReference>
<dbReference type="InterPro" id="IPR036812">
    <property type="entry name" value="NAD(P)_OxRdtase_dom_sf"/>
</dbReference>
<evidence type="ECO:0000256" key="5">
    <source>
        <dbReference type="ARBA" id="ARBA00022538"/>
    </source>
</evidence>
<evidence type="ECO:0000256" key="6">
    <source>
        <dbReference type="ARBA" id="ARBA00022857"/>
    </source>
</evidence>
<evidence type="ECO:0000313" key="12">
    <source>
        <dbReference type="EMBL" id="CAF4753087.1"/>
    </source>
</evidence>
<dbReference type="InterPro" id="IPR005983">
    <property type="entry name" value="K_chnl_volt-dep_bsu_KCNAB"/>
</dbReference>
<keyword evidence="6" id="KW-0521">NADP</keyword>
<sequence>MKRTEQRQNKGNTMSRSESTVSRRTPHTPLGLPDSVSVDSNPMLTIYRCRAPIASLDCMDDFSTNSALHLFQPASWENMANQSSVYMGNHASMPSSVTPGLRYKNMGKSGLRVPNIGLSLWISHLNEDVAEDLVMTALESGINLIDLSKAHNAQGEAELGRILKKRNVNRSSIIITTKIYWSTKCEERGQSRKHIIESVKESLGRLQLEYIDLVLVHKLDPVCPMEELVRTMDYLINQGYAMYWGTARWTPTEIMDAFSKCRSFNCCPPVVEQTEYHMFCREKTELYMPEVYHKIGVGTMVWSALTTDKGLNHDEVAGLFAKSRFNRKYSTFSWWEEELVANNELEKNESTVAEESRSFKDKLKALSDLANAMNCSIRQLSVAWCLKNENINCLLLGATSVEQFKENIHALQIVPQLSPAVILDIEKILANKPQRPPMISTLTMRNQQNARPDAVDGTETPKEDDVEANVSTPEKEEVVRGCADSLLKDSKPKFFLNNAGAVIRRVEHDGVTSDTVVSVSSLKGKQPASGGSKGKKSKSESSQSRSGSLQRSTSGQSASSRDRKMSRFNLGSPADV</sequence>
<evidence type="ECO:0000256" key="10">
    <source>
        <dbReference type="SAM" id="MobiDB-lite"/>
    </source>
</evidence>
<dbReference type="GO" id="GO:0044325">
    <property type="term" value="F:transmembrane transporter binding"/>
    <property type="evidence" value="ECO:0007669"/>
    <property type="project" value="TreeGrafter"/>
</dbReference>
<evidence type="ECO:0000256" key="8">
    <source>
        <dbReference type="ARBA" id="ARBA00023002"/>
    </source>
</evidence>
<proteinExistence type="inferred from homology"/>
<dbReference type="GO" id="GO:0005249">
    <property type="term" value="F:voltage-gated potassium channel activity"/>
    <property type="evidence" value="ECO:0007669"/>
    <property type="project" value="InterPro"/>
</dbReference>
<feature type="region of interest" description="Disordered" evidence="10">
    <location>
        <begin position="517"/>
        <end position="576"/>
    </location>
</feature>
<dbReference type="Gene3D" id="3.20.20.100">
    <property type="entry name" value="NADP-dependent oxidoreductase domain"/>
    <property type="match status" value="1"/>
</dbReference>
<evidence type="ECO:0000256" key="4">
    <source>
        <dbReference type="ARBA" id="ARBA00022490"/>
    </source>
</evidence>
<evidence type="ECO:0000256" key="9">
    <source>
        <dbReference type="ARBA" id="ARBA00023065"/>
    </source>
</evidence>
<keyword evidence="9" id="KW-0406">Ion transport</keyword>
<feature type="compositionally biased region" description="Polar residues" evidence="10">
    <location>
        <begin position="9"/>
        <end position="23"/>
    </location>
</feature>
<evidence type="ECO:0000313" key="13">
    <source>
        <dbReference type="Proteomes" id="UP000663880"/>
    </source>
</evidence>
<dbReference type="NCBIfam" id="TIGR01293">
    <property type="entry name" value="Kv_beta"/>
    <property type="match status" value="1"/>
</dbReference>
<dbReference type="GO" id="GO:0016491">
    <property type="term" value="F:oxidoreductase activity"/>
    <property type="evidence" value="ECO:0007669"/>
    <property type="project" value="UniProtKB-KW"/>
</dbReference>
<organism evidence="12 13">
    <name type="scientific">Pieris macdunnoughi</name>
    <dbReference type="NCBI Taxonomy" id="345717"/>
    <lineage>
        <taxon>Eukaryota</taxon>
        <taxon>Metazoa</taxon>
        <taxon>Ecdysozoa</taxon>
        <taxon>Arthropoda</taxon>
        <taxon>Hexapoda</taxon>
        <taxon>Insecta</taxon>
        <taxon>Pterygota</taxon>
        <taxon>Neoptera</taxon>
        <taxon>Endopterygota</taxon>
        <taxon>Lepidoptera</taxon>
        <taxon>Glossata</taxon>
        <taxon>Ditrysia</taxon>
        <taxon>Papilionoidea</taxon>
        <taxon>Pieridae</taxon>
        <taxon>Pierinae</taxon>
        <taxon>Pieris</taxon>
    </lineage>
</organism>
<feature type="compositionally biased region" description="Low complexity" evidence="10">
    <location>
        <begin position="540"/>
        <end position="557"/>
    </location>
</feature>
<keyword evidence="4" id="KW-0963">Cytoplasm</keyword>
<dbReference type="SUPFAM" id="SSF51430">
    <property type="entry name" value="NAD(P)-linked oxidoreductase"/>
    <property type="match status" value="1"/>
</dbReference>
<comment type="similarity">
    <text evidence="2">Belongs to the shaker potassium channel beta subunit family.</text>
</comment>
<evidence type="ECO:0000256" key="1">
    <source>
        <dbReference type="ARBA" id="ARBA00004496"/>
    </source>
</evidence>
<dbReference type="Proteomes" id="UP000663880">
    <property type="component" value="Unassembled WGS sequence"/>
</dbReference>
<gene>
    <name evidence="12" type="ORF">PMACD_LOCUS818</name>
</gene>
<evidence type="ECO:0000256" key="7">
    <source>
        <dbReference type="ARBA" id="ARBA00022958"/>
    </source>
</evidence>
<evidence type="ECO:0000259" key="11">
    <source>
        <dbReference type="Pfam" id="PF00248"/>
    </source>
</evidence>
<keyword evidence="3" id="KW-0813">Transport</keyword>
<dbReference type="GO" id="GO:1901379">
    <property type="term" value="P:regulation of potassium ion transmembrane transport"/>
    <property type="evidence" value="ECO:0007669"/>
    <property type="project" value="TreeGrafter"/>
</dbReference>
<feature type="compositionally biased region" description="Low complexity" evidence="10">
    <location>
        <begin position="517"/>
        <end position="530"/>
    </location>
</feature>
<feature type="region of interest" description="Disordered" evidence="10">
    <location>
        <begin position="444"/>
        <end position="477"/>
    </location>
</feature>
<keyword evidence="7" id="KW-0630">Potassium</keyword>
<comment type="caution">
    <text evidence="12">The sequence shown here is derived from an EMBL/GenBank/DDBJ whole genome shotgun (WGS) entry which is preliminary data.</text>
</comment>
<dbReference type="InterPro" id="IPR005399">
    <property type="entry name" value="K_chnl_volt-dep_bsu_KCNAB-rel"/>
</dbReference>
<dbReference type="Pfam" id="PF00248">
    <property type="entry name" value="Aldo_ket_red"/>
    <property type="match status" value="1"/>
</dbReference>
<dbReference type="GO" id="GO:0005737">
    <property type="term" value="C:cytoplasm"/>
    <property type="evidence" value="ECO:0007669"/>
    <property type="project" value="UniProtKB-SubCell"/>
</dbReference>
<accession>A0A821LKW6</accession>
<dbReference type="EMBL" id="CAJOBZ010000001">
    <property type="protein sequence ID" value="CAF4753087.1"/>
    <property type="molecule type" value="Genomic_DNA"/>
</dbReference>
<dbReference type="AlphaFoldDB" id="A0A821LKW6"/>